<dbReference type="GO" id="GO:0051213">
    <property type="term" value="F:dioxygenase activity"/>
    <property type="evidence" value="ECO:0007669"/>
    <property type="project" value="InterPro"/>
</dbReference>
<dbReference type="AlphaFoldDB" id="A0A1J5PMT6"/>
<gene>
    <name evidence="1" type="ORF">GALL_535620</name>
</gene>
<dbReference type="InterPro" id="IPR047183">
    <property type="entry name" value="GDO-like"/>
</dbReference>
<dbReference type="PANTHER" id="PTHR41517:SF1">
    <property type="entry name" value="CUPIN"/>
    <property type="match status" value="1"/>
</dbReference>
<dbReference type="PANTHER" id="PTHR41517">
    <property type="entry name" value="1,2-DIOXYGENASE PROTEIN-RELATED"/>
    <property type="match status" value="1"/>
</dbReference>
<protein>
    <recommendedName>
        <fullName evidence="2">Cupin domain protein</fullName>
    </recommendedName>
</protein>
<organism evidence="1">
    <name type="scientific">mine drainage metagenome</name>
    <dbReference type="NCBI Taxonomy" id="410659"/>
    <lineage>
        <taxon>unclassified sequences</taxon>
        <taxon>metagenomes</taxon>
        <taxon>ecological metagenomes</taxon>
    </lineage>
</organism>
<dbReference type="InterPro" id="IPR014710">
    <property type="entry name" value="RmlC-like_jellyroll"/>
</dbReference>
<comment type="caution">
    <text evidence="1">The sequence shown here is derived from an EMBL/GenBank/DDBJ whole genome shotgun (WGS) entry which is preliminary data.</text>
</comment>
<accession>A0A1J5PMT6</accession>
<reference evidence="1" key="1">
    <citation type="submission" date="2016-10" db="EMBL/GenBank/DDBJ databases">
        <title>Sequence of Gallionella enrichment culture.</title>
        <authorList>
            <person name="Poehlein A."/>
            <person name="Muehling M."/>
            <person name="Daniel R."/>
        </authorList>
    </citation>
    <scope>NUCLEOTIDE SEQUENCE</scope>
</reference>
<evidence type="ECO:0000313" key="1">
    <source>
        <dbReference type="EMBL" id="OIQ64885.1"/>
    </source>
</evidence>
<evidence type="ECO:0008006" key="2">
    <source>
        <dbReference type="Google" id="ProtNLM"/>
    </source>
</evidence>
<dbReference type="Gene3D" id="2.60.120.10">
    <property type="entry name" value="Jelly Rolls"/>
    <property type="match status" value="1"/>
</dbReference>
<name>A0A1J5PMT6_9ZZZZ</name>
<proteinExistence type="predicted"/>
<dbReference type="SUPFAM" id="SSF51182">
    <property type="entry name" value="RmlC-like cupins"/>
    <property type="match status" value="1"/>
</dbReference>
<dbReference type="EMBL" id="MLJW01007761">
    <property type="protein sequence ID" value="OIQ64885.1"/>
    <property type="molecule type" value="Genomic_DNA"/>
</dbReference>
<dbReference type="InterPro" id="IPR011051">
    <property type="entry name" value="RmlC_Cupin_sf"/>
</dbReference>
<sequence length="91" mass="10121">MQKPHRHNSIAIDHCVSAGPDTYTLIGKEVDADGNIIDPIKAMWTPGSTFITPPGWWHSHHNHSDQDAIVLPIQDAGLVMNMQVLDFQLVK</sequence>